<feature type="chain" id="PRO_5045058518" description="Phytase-like domain-containing protein" evidence="1">
    <location>
        <begin position="22"/>
        <end position="210"/>
    </location>
</feature>
<reference evidence="2 3" key="1">
    <citation type="submission" date="2024-01" db="EMBL/GenBank/DDBJ databases">
        <title>Sphingobacterium tenebrionis sp. nov., a novel endophyte isolated from tenebrio molitor intestines.</title>
        <authorList>
            <person name="Zhang C."/>
        </authorList>
    </citation>
    <scope>NUCLEOTIDE SEQUENCE [LARGE SCALE GENOMIC DNA]</scope>
    <source>
        <strain evidence="2 3">PU5-4</strain>
    </source>
</reference>
<accession>A0ABU8I7A0</accession>
<dbReference type="EMBL" id="JAYLLN010000019">
    <property type="protein sequence ID" value="MEI5985065.1"/>
    <property type="molecule type" value="Genomic_DNA"/>
</dbReference>
<keyword evidence="3" id="KW-1185">Reference proteome</keyword>
<feature type="signal peptide" evidence="1">
    <location>
        <begin position="1"/>
        <end position="21"/>
    </location>
</feature>
<evidence type="ECO:0008006" key="4">
    <source>
        <dbReference type="Google" id="ProtNLM"/>
    </source>
</evidence>
<evidence type="ECO:0000256" key="1">
    <source>
        <dbReference type="SAM" id="SignalP"/>
    </source>
</evidence>
<organism evidence="2 3">
    <name type="scientific">Sphingobacterium tenebrionis</name>
    <dbReference type="NCBI Taxonomy" id="3111775"/>
    <lineage>
        <taxon>Bacteria</taxon>
        <taxon>Pseudomonadati</taxon>
        <taxon>Bacteroidota</taxon>
        <taxon>Sphingobacteriia</taxon>
        <taxon>Sphingobacteriales</taxon>
        <taxon>Sphingobacteriaceae</taxon>
        <taxon>Sphingobacterium</taxon>
    </lineage>
</organism>
<proteinExistence type="predicted"/>
<keyword evidence="1" id="KW-0732">Signal</keyword>
<sequence>MIRINSITLLSVILFLFSALAGTAQDLIPTTRVSKGKLIAPELNEVSGVIASDANPGSFWMHNDSGDKARIFLVDSSANLLQIVNLEGVIAIDMEEIGKFKKDGKNYLVLGDIGDNRGLRKDIRLYILEEPVWEQGGKKENLIKSSQIQTIILNHDGKARDAEAFFIDPLDNRFYLISKRDLNQLFIQLIFFKMLKNICLNLLLHYHLPL</sequence>
<gene>
    <name evidence="2" type="ORF">VJ786_09125</name>
</gene>
<comment type="caution">
    <text evidence="2">The sequence shown here is derived from an EMBL/GenBank/DDBJ whole genome shotgun (WGS) entry which is preliminary data.</text>
</comment>
<protein>
    <recommendedName>
        <fullName evidence="4">Phytase-like domain-containing protein</fullName>
    </recommendedName>
</protein>
<dbReference type="Proteomes" id="UP001363035">
    <property type="component" value="Unassembled WGS sequence"/>
</dbReference>
<dbReference type="RefSeq" id="WP_336557641.1">
    <property type="nucleotide sequence ID" value="NZ_JAYLLN010000019.1"/>
</dbReference>
<evidence type="ECO:0000313" key="3">
    <source>
        <dbReference type="Proteomes" id="UP001363035"/>
    </source>
</evidence>
<evidence type="ECO:0000313" key="2">
    <source>
        <dbReference type="EMBL" id="MEI5985065.1"/>
    </source>
</evidence>
<name>A0ABU8I7A0_9SPHI</name>